<organism evidence="1">
    <name type="scientific">Geladintestivirus 5</name>
    <dbReference type="NCBI Taxonomy" id="3233137"/>
    <lineage>
        <taxon>Viruses</taxon>
        <taxon>Duplodnaviria</taxon>
        <taxon>Heunggongvirae</taxon>
        <taxon>Uroviricota</taxon>
        <taxon>Caudoviricetes</taxon>
        <taxon>Crassvirales</taxon>
    </lineage>
</organism>
<proteinExistence type="predicted"/>
<accession>A0AAU8MHX0</accession>
<protein>
    <submittedName>
        <fullName evidence="1">Uncharacterized protein</fullName>
    </submittedName>
</protein>
<sequence length="91" mass="11089">MKKLIILLILSIMTTCIYAQEFTAFIRKNSTQFTDTTTTYTYKYPEKIYDVYVSRNGAYYIWKISKKTNKFYKYYLPKEVQIKMGRKYEKK</sequence>
<evidence type="ECO:0000313" key="1">
    <source>
        <dbReference type="EMBL" id="XCO00131.1"/>
    </source>
</evidence>
<dbReference type="EMBL" id="PP965495">
    <property type="protein sequence ID" value="XCO00131.1"/>
    <property type="molecule type" value="Genomic_DNA"/>
</dbReference>
<reference evidence="1" key="1">
    <citation type="submission" date="2024-06" db="EMBL/GenBank/DDBJ databases">
        <title>Intestivirid acquisition increases across infancy in a wild primate population.</title>
        <authorList>
            <person name="Schneider-Creas I.A."/>
            <person name="Moya I.L."/>
            <person name="Chiou K.L."/>
            <person name="Baniel A."/>
            <person name="Azanaw Haile A."/>
            <person name="Kebede F."/>
            <person name="Abebe B."/>
            <person name="Snyder-Mackler N."/>
            <person name="Varsani A."/>
        </authorList>
    </citation>
    <scope>NUCLEOTIDE SEQUENCE</scope>
    <source>
        <strain evidence="1">Int_RNL_2018_1252_VOL</strain>
    </source>
</reference>
<name>A0AAU8MHX0_9CAUD</name>